<gene>
    <name evidence="1" type="ORF">SDC9_212855</name>
</gene>
<reference evidence="1" key="1">
    <citation type="submission" date="2019-08" db="EMBL/GenBank/DDBJ databases">
        <authorList>
            <person name="Kucharzyk K."/>
            <person name="Murdoch R.W."/>
            <person name="Higgins S."/>
            <person name="Loffler F."/>
        </authorList>
    </citation>
    <scope>NUCLEOTIDE SEQUENCE</scope>
</reference>
<sequence length="147" mass="16222">MVERIPRAVLGSPRGRWVVDEEGVVFPRVESMLAERQLPVILGISDQNLEGGARVGNLRPALSIIMQVARNFRDIEIRAIHMQGTDKVNMIMRFRGQKTCQALIPVGHGSNLGLLLTALQSAILQAGRRGDPRGIFDLSFDGNVIIR</sequence>
<evidence type="ECO:0000313" key="1">
    <source>
        <dbReference type="EMBL" id="MPN65076.1"/>
    </source>
</evidence>
<dbReference type="EMBL" id="VSSQ01146903">
    <property type="protein sequence ID" value="MPN65076.1"/>
    <property type="molecule type" value="Genomic_DNA"/>
</dbReference>
<dbReference type="AlphaFoldDB" id="A0A645JNX6"/>
<protein>
    <submittedName>
        <fullName evidence="1">Uncharacterized protein</fullName>
    </submittedName>
</protein>
<accession>A0A645JNX6</accession>
<name>A0A645JNX6_9ZZZZ</name>
<proteinExistence type="predicted"/>
<organism evidence="1">
    <name type="scientific">bioreactor metagenome</name>
    <dbReference type="NCBI Taxonomy" id="1076179"/>
    <lineage>
        <taxon>unclassified sequences</taxon>
        <taxon>metagenomes</taxon>
        <taxon>ecological metagenomes</taxon>
    </lineage>
</organism>
<comment type="caution">
    <text evidence="1">The sequence shown here is derived from an EMBL/GenBank/DDBJ whole genome shotgun (WGS) entry which is preliminary data.</text>
</comment>